<dbReference type="EMBL" id="JAVLSF010000365">
    <property type="protein sequence ID" value="MDR9777994.1"/>
    <property type="molecule type" value="Genomic_DNA"/>
</dbReference>
<accession>A0AAJ2H2Z0</accession>
<evidence type="ECO:0000313" key="1">
    <source>
        <dbReference type="EMBL" id="MDR9777994.1"/>
    </source>
</evidence>
<sequence>MQKQRQRIGNTKKVVKNLDMVQNNQSMQLINSINRNLNMRCSFKTLIAAGLLSLGVLGQLFGAQAVSAAPITQNYIALHAKPLYQNAASMPYANPNAPKGGMLSQASVLPTFDNFN</sequence>
<name>A0AAJ2H2Z0_9HYPH</name>
<reference evidence="1" key="1">
    <citation type="submission" date="2023-04" db="EMBL/GenBank/DDBJ databases">
        <title>Genomic characterization of faba bean (Vicia faba) microsymbionts in Mexican soils.</title>
        <authorList>
            <person name="Rivera Orduna F.N."/>
            <person name="Guevara-Luna J."/>
            <person name="Yan J."/>
            <person name="Arroyo-Herrera I."/>
            <person name="Li Y."/>
            <person name="Vasquez-Murrieta M.S."/>
            <person name="Wang E.T."/>
        </authorList>
    </citation>
    <scope>NUCLEOTIDE SEQUENCE</scope>
    <source>
        <strain evidence="1">CH26</strain>
    </source>
</reference>
<evidence type="ECO:0000313" key="2">
    <source>
        <dbReference type="Proteomes" id="UP001268610"/>
    </source>
</evidence>
<feature type="non-terminal residue" evidence="1">
    <location>
        <position position="116"/>
    </location>
</feature>
<comment type="caution">
    <text evidence="1">The sequence shown here is derived from an EMBL/GenBank/DDBJ whole genome shotgun (WGS) entry which is preliminary data.</text>
</comment>
<gene>
    <name evidence="1" type="ORF">RJJ65_36280</name>
</gene>
<dbReference type="AlphaFoldDB" id="A0AAJ2H2Z0"/>
<dbReference type="Proteomes" id="UP001268610">
    <property type="component" value="Unassembled WGS sequence"/>
</dbReference>
<proteinExistence type="predicted"/>
<protein>
    <submittedName>
        <fullName evidence="1">Uncharacterized protein</fullName>
    </submittedName>
</protein>
<organism evidence="1 2">
    <name type="scientific">Rhizobium hidalgonense</name>
    <dbReference type="NCBI Taxonomy" id="1538159"/>
    <lineage>
        <taxon>Bacteria</taxon>
        <taxon>Pseudomonadati</taxon>
        <taxon>Pseudomonadota</taxon>
        <taxon>Alphaproteobacteria</taxon>
        <taxon>Hyphomicrobiales</taxon>
        <taxon>Rhizobiaceae</taxon>
        <taxon>Rhizobium/Agrobacterium group</taxon>
        <taxon>Rhizobium</taxon>
    </lineage>
</organism>